<gene>
    <name evidence="2" type="ORF">OXX778_LOCUS9539</name>
</gene>
<protein>
    <recommendedName>
        <fullName evidence="4">Autocrine proliferation repressor A-like</fullName>
    </recommendedName>
</protein>
<feature type="chain" id="PRO_5032895266" description="Autocrine proliferation repressor A-like" evidence="1">
    <location>
        <begin position="18"/>
        <end position="515"/>
    </location>
</feature>
<dbReference type="Proteomes" id="UP000663879">
    <property type="component" value="Unassembled WGS sequence"/>
</dbReference>
<accession>A0A813X855</accession>
<evidence type="ECO:0008006" key="4">
    <source>
        <dbReference type="Google" id="ProtNLM"/>
    </source>
</evidence>
<reference evidence="2" key="1">
    <citation type="submission" date="2021-02" db="EMBL/GenBank/DDBJ databases">
        <authorList>
            <person name="Nowell W R."/>
        </authorList>
    </citation>
    <scope>NUCLEOTIDE SEQUENCE</scope>
    <source>
        <strain evidence="2">Ploen Becks lab</strain>
    </source>
</reference>
<feature type="signal peptide" evidence="1">
    <location>
        <begin position="1"/>
        <end position="17"/>
    </location>
</feature>
<dbReference type="SUPFAM" id="SSF53474">
    <property type="entry name" value="alpha/beta-Hydrolases"/>
    <property type="match status" value="1"/>
</dbReference>
<dbReference type="EMBL" id="CAJNOC010001416">
    <property type="protein sequence ID" value="CAF0863095.1"/>
    <property type="molecule type" value="Genomic_DNA"/>
</dbReference>
<evidence type="ECO:0000313" key="3">
    <source>
        <dbReference type="Proteomes" id="UP000663879"/>
    </source>
</evidence>
<keyword evidence="1" id="KW-0732">Signal</keyword>
<dbReference type="InterPro" id="IPR029058">
    <property type="entry name" value="AB_hydrolase_fold"/>
</dbReference>
<sequence length="515" mass="60627">MILKILLVFFCLGYASTNINTKQTILEKYVFSEFDRSIVKLDLLQVLPGNGFQTYLFNFTSLQWFTRRLSSRPIWWHYLLLTIPYNHDKTRPIFYYIDAGSNNETNPFSIYTNIISSFSVQCKCITVLHRQIPNQPILFPSDPTGQNRTEDAIIAYTLKLYLENKQQFIDETYNYVPLLFPMTKAVRRGFDEVIKFLNYENIKFTKKFVVSGTSKRGWTTWLISAIDRRVTAFVPIVYDMVNIAKNLHRGYRSLGGAYTWAFFDYFATGSFLNIDTLNHQRLFQLVDPYYYLNNYAGKQIYLVTAMNDQFFLPENTKSFWKELSTITNYKAYIRRVPNSGHNLSESLLREVFSNVKTFFDLIKLETFSSQRILPYFTWNLENSENYGLIRTALSNINYFDSVLYKAHYARTIDRSRIDFRIAFLTPNSTLQPSGFRWNQDIIGKQLLKEENSVYKAGYKFINNFSTKYYIGFYIEADLKLKDSNETFVICTDVDIVPNVYHVPDCFNRDCFTRLI</sequence>
<evidence type="ECO:0000256" key="1">
    <source>
        <dbReference type="SAM" id="SignalP"/>
    </source>
</evidence>
<dbReference type="Pfam" id="PF10142">
    <property type="entry name" value="PhoPQ_related"/>
    <property type="match status" value="1"/>
</dbReference>
<evidence type="ECO:0000313" key="2">
    <source>
        <dbReference type="EMBL" id="CAF0863095.1"/>
    </source>
</evidence>
<keyword evidence="3" id="KW-1185">Reference proteome</keyword>
<dbReference type="InterPro" id="IPR009199">
    <property type="entry name" value="PhoPQ-act_pathogen-rel_PqaA"/>
</dbReference>
<comment type="caution">
    <text evidence="2">The sequence shown here is derived from an EMBL/GenBank/DDBJ whole genome shotgun (WGS) entry which is preliminary data.</text>
</comment>
<organism evidence="2 3">
    <name type="scientific">Brachionus calyciflorus</name>
    <dbReference type="NCBI Taxonomy" id="104777"/>
    <lineage>
        <taxon>Eukaryota</taxon>
        <taxon>Metazoa</taxon>
        <taxon>Spiralia</taxon>
        <taxon>Gnathifera</taxon>
        <taxon>Rotifera</taxon>
        <taxon>Eurotatoria</taxon>
        <taxon>Monogononta</taxon>
        <taxon>Pseudotrocha</taxon>
        <taxon>Ploima</taxon>
        <taxon>Brachionidae</taxon>
        <taxon>Brachionus</taxon>
    </lineage>
</organism>
<proteinExistence type="predicted"/>
<dbReference type="AlphaFoldDB" id="A0A813X855"/>
<dbReference type="OrthoDB" id="2020799at2759"/>
<dbReference type="PANTHER" id="PTHR31497:SF0">
    <property type="entry name" value="AUTOCRINE PROLIFERATION REPRESSOR PROTEIN A"/>
    <property type="match status" value="1"/>
</dbReference>
<dbReference type="Gene3D" id="3.40.50.1820">
    <property type="entry name" value="alpha/beta hydrolase"/>
    <property type="match status" value="1"/>
</dbReference>
<dbReference type="PANTHER" id="PTHR31497">
    <property type="entry name" value="AUTOCRINE PROLIFERATION REPRESSOR PROTEIN A"/>
    <property type="match status" value="1"/>
</dbReference>
<name>A0A813X855_9BILA</name>